<keyword evidence="1" id="KW-0732">Signal</keyword>
<keyword evidence="3" id="KW-1185">Reference proteome</keyword>
<name>A0ABV0ZFF3_9TELE</name>
<feature type="chain" id="PRO_5047536463" description="Secreted protein" evidence="1">
    <location>
        <begin position="21"/>
        <end position="119"/>
    </location>
</feature>
<gene>
    <name evidence="2" type="ORF">AMECASPLE_025026</name>
</gene>
<evidence type="ECO:0000313" key="2">
    <source>
        <dbReference type="EMBL" id="MEQ2304246.1"/>
    </source>
</evidence>
<protein>
    <recommendedName>
        <fullName evidence="4">Secreted protein</fullName>
    </recommendedName>
</protein>
<organism evidence="2 3">
    <name type="scientific">Ameca splendens</name>
    <dbReference type="NCBI Taxonomy" id="208324"/>
    <lineage>
        <taxon>Eukaryota</taxon>
        <taxon>Metazoa</taxon>
        <taxon>Chordata</taxon>
        <taxon>Craniata</taxon>
        <taxon>Vertebrata</taxon>
        <taxon>Euteleostomi</taxon>
        <taxon>Actinopterygii</taxon>
        <taxon>Neopterygii</taxon>
        <taxon>Teleostei</taxon>
        <taxon>Neoteleostei</taxon>
        <taxon>Acanthomorphata</taxon>
        <taxon>Ovalentaria</taxon>
        <taxon>Atherinomorphae</taxon>
        <taxon>Cyprinodontiformes</taxon>
        <taxon>Goodeidae</taxon>
        <taxon>Ameca</taxon>
    </lineage>
</organism>
<evidence type="ECO:0000313" key="3">
    <source>
        <dbReference type="Proteomes" id="UP001469553"/>
    </source>
</evidence>
<evidence type="ECO:0008006" key="4">
    <source>
        <dbReference type="Google" id="ProtNLM"/>
    </source>
</evidence>
<proteinExistence type="predicted"/>
<reference evidence="2 3" key="1">
    <citation type="submission" date="2021-06" db="EMBL/GenBank/DDBJ databases">
        <authorList>
            <person name="Palmer J.M."/>
        </authorList>
    </citation>
    <scope>NUCLEOTIDE SEQUENCE [LARGE SCALE GENOMIC DNA]</scope>
    <source>
        <strain evidence="2 3">AS_MEX2019</strain>
        <tissue evidence="2">Muscle</tissue>
    </source>
</reference>
<sequence length="119" mass="12579">MPCKTAAMVAGVCLVTGGYSVQAPAMSVPVVVSLGKALHPPCLLMVVRGLGGACVWQPHFCQSAPGQLWLQYSLPLSVCDGVFLNGWMPQCSVKRFGVSGNLIKGYSTTGHLPFIIFIL</sequence>
<feature type="signal peptide" evidence="1">
    <location>
        <begin position="1"/>
        <end position="20"/>
    </location>
</feature>
<comment type="caution">
    <text evidence="2">The sequence shown here is derived from an EMBL/GenBank/DDBJ whole genome shotgun (WGS) entry which is preliminary data.</text>
</comment>
<accession>A0ABV0ZFF3</accession>
<dbReference type="Proteomes" id="UP001469553">
    <property type="component" value="Unassembled WGS sequence"/>
</dbReference>
<evidence type="ECO:0000256" key="1">
    <source>
        <dbReference type="SAM" id="SignalP"/>
    </source>
</evidence>
<dbReference type="EMBL" id="JAHRIP010058861">
    <property type="protein sequence ID" value="MEQ2304246.1"/>
    <property type="molecule type" value="Genomic_DNA"/>
</dbReference>